<keyword evidence="3" id="KW-1185">Reference proteome</keyword>
<gene>
    <name evidence="2" type="ORF">PoB_000013800</name>
</gene>
<evidence type="ECO:0000313" key="2">
    <source>
        <dbReference type="EMBL" id="GFN73632.1"/>
    </source>
</evidence>
<reference evidence="2 3" key="1">
    <citation type="journal article" date="2021" name="Elife">
        <title>Chloroplast acquisition without the gene transfer in kleptoplastic sea slugs, Plakobranchus ocellatus.</title>
        <authorList>
            <person name="Maeda T."/>
            <person name="Takahashi S."/>
            <person name="Yoshida T."/>
            <person name="Shimamura S."/>
            <person name="Takaki Y."/>
            <person name="Nagai Y."/>
            <person name="Toyoda A."/>
            <person name="Suzuki Y."/>
            <person name="Arimoto A."/>
            <person name="Ishii H."/>
            <person name="Satoh N."/>
            <person name="Nishiyama T."/>
            <person name="Hasebe M."/>
            <person name="Maruyama T."/>
            <person name="Minagawa J."/>
            <person name="Obokata J."/>
            <person name="Shigenobu S."/>
        </authorList>
    </citation>
    <scope>NUCLEOTIDE SEQUENCE [LARGE SCALE GENOMIC DNA]</scope>
</reference>
<dbReference type="EMBL" id="BLXT01000020">
    <property type="protein sequence ID" value="GFN73632.1"/>
    <property type="molecule type" value="Genomic_DNA"/>
</dbReference>
<keyword evidence="1" id="KW-1133">Transmembrane helix</keyword>
<sequence>MPITISGGNLASRWKPFQPLWTLIILFFAVNVWANAKAEKFGFFLIETKQNAADGAEACRGLGYDGLAVVSTPETFVYALELTASIR</sequence>
<feature type="transmembrane region" description="Helical" evidence="1">
    <location>
        <begin position="20"/>
        <end position="36"/>
    </location>
</feature>
<dbReference type="AlphaFoldDB" id="A0AAV3XT11"/>
<accession>A0AAV3XT11</accession>
<dbReference type="Proteomes" id="UP000735302">
    <property type="component" value="Unassembled WGS sequence"/>
</dbReference>
<protein>
    <submittedName>
        <fullName evidence="2">Uncharacterized protein</fullName>
    </submittedName>
</protein>
<organism evidence="2 3">
    <name type="scientific">Plakobranchus ocellatus</name>
    <dbReference type="NCBI Taxonomy" id="259542"/>
    <lineage>
        <taxon>Eukaryota</taxon>
        <taxon>Metazoa</taxon>
        <taxon>Spiralia</taxon>
        <taxon>Lophotrochozoa</taxon>
        <taxon>Mollusca</taxon>
        <taxon>Gastropoda</taxon>
        <taxon>Heterobranchia</taxon>
        <taxon>Euthyneura</taxon>
        <taxon>Panpulmonata</taxon>
        <taxon>Sacoglossa</taxon>
        <taxon>Placobranchoidea</taxon>
        <taxon>Plakobranchidae</taxon>
        <taxon>Plakobranchus</taxon>
    </lineage>
</organism>
<keyword evidence="1" id="KW-0472">Membrane</keyword>
<name>A0AAV3XT11_9GAST</name>
<evidence type="ECO:0000313" key="3">
    <source>
        <dbReference type="Proteomes" id="UP000735302"/>
    </source>
</evidence>
<comment type="caution">
    <text evidence="2">The sequence shown here is derived from an EMBL/GenBank/DDBJ whole genome shotgun (WGS) entry which is preliminary data.</text>
</comment>
<proteinExistence type="predicted"/>
<keyword evidence="1" id="KW-0812">Transmembrane</keyword>
<evidence type="ECO:0000256" key="1">
    <source>
        <dbReference type="SAM" id="Phobius"/>
    </source>
</evidence>